<dbReference type="Gene3D" id="3.90.640.10">
    <property type="entry name" value="Actin, Chain A, domain 4"/>
    <property type="match status" value="1"/>
</dbReference>
<sequence length="445" mass="46157">MNSVLGASVGASALRIARPQPGTTADQLRPIGFDVTSTPVAAQTTSAELAADSITAAMVDAVAVAYRNDQQARGLRAALARRQFTNYELVPETIAACEFLKTSGDVAGLRTIALYDLGASGLTVTVVDVVTGEVFHSERTSDISGDYLDSLIREQQIASGRITHPHDQAGLAALDAVCRQAKEQLTGTTAVAVPSEHGLVLISQENFEALIMLAVESSARLARDAIMRAEQPVQAVVVLGGCARIPLVAKVLGRWLGMPVLVPPEPESVVARGAAMLARPSRGALPTPADAGQAAAWPPADMAWSPDSMPTEILVPMGDRSPALIRGRELSLAGAGFGALVVVIAVAVGLGWGQHVLQEDATSKVAATTTPPPLQPHPTTVLPPVTAPESTNATMPPTATTEEWEPAAAAPTTQGPNTIQLPFLPPIVMPTIPPLLPPPPPPPGH</sequence>
<dbReference type="Pfam" id="PF00012">
    <property type="entry name" value="HSP70"/>
    <property type="match status" value="1"/>
</dbReference>
<keyword evidence="3" id="KW-0143">Chaperone</keyword>
<keyword evidence="5" id="KW-1133">Transmembrane helix</keyword>
<dbReference type="InterPro" id="IPR013126">
    <property type="entry name" value="Hsp_70_fam"/>
</dbReference>
<gene>
    <name evidence="6" type="ORF">EBN03_28945</name>
</gene>
<feature type="compositionally biased region" description="Low complexity" evidence="4">
    <location>
        <begin position="377"/>
        <end position="413"/>
    </location>
</feature>
<evidence type="ECO:0000256" key="1">
    <source>
        <dbReference type="ARBA" id="ARBA00022741"/>
    </source>
</evidence>
<dbReference type="Gene3D" id="3.30.420.40">
    <property type="match status" value="2"/>
</dbReference>
<keyword evidence="1" id="KW-0547">Nucleotide-binding</keyword>
<proteinExistence type="predicted"/>
<evidence type="ECO:0000256" key="3">
    <source>
        <dbReference type="ARBA" id="ARBA00023186"/>
    </source>
</evidence>
<evidence type="ECO:0000313" key="6">
    <source>
        <dbReference type="EMBL" id="RMI28675.1"/>
    </source>
</evidence>
<dbReference type="AlphaFoldDB" id="A0A3M2KYP2"/>
<evidence type="ECO:0000256" key="2">
    <source>
        <dbReference type="ARBA" id="ARBA00022840"/>
    </source>
</evidence>
<name>A0A3M2KYP2_9NOCA</name>
<dbReference type="Proteomes" id="UP000279275">
    <property type="component" value="Unassembled WGS sequence"/>
</dbReference>
<dbReference type="OrthoDB" id="4569948at2"/>
<accession>A0A3M2KYP2</accession>
<dbReference type="PANTHER" id="PTHR42749">
    <property type="entry name" value="CELL SHAPE-DETERMINING PROTEIN MREB"/>
    <property type="match status" value="1"/>
</dbReference>
<feature type="region of interest" description="Disordered" evidence="4">
    <location>
        <begin position="363"/>
        <end position="421"/>
    </location>
</feature>
<dbReference type="GO" id="GO:0140662">
    <property type="term" value="F:ATP-dependent protein folding chaperone"/>
    <property type="evidence" value="ECO:0007669"/>
    <property type="project" value="InterPro"/>
</dbReference>
<organism evidence="6 7">
    <name type="scientific">Nocardia stercoris</name>
    <dbReference type="NCBI Taxonomy" id="2483361"/>
    <lineage>
        <taxon>Bacteria</taxon>
        <taxon>Bacillati</taxon>
        <taxon>Actinomycetota</taxon>
        <taxon>Actinomycetes</taxon>
        <taxon>Mycobacteriales</taxon>
        <taxon>Nocardiaceae</taxon>
        <taxon>Nocardia</taxon>
    </lineage>
</organism>
<feature type="transmembrane region" description="Helical" evidence="5">
    <location>
        <begin position="330"/>
        <end position="352"/>
    </location>
</feature>
<keyword evidence="7" id="KW-1185">Reference proteome</keyword>
<dbReference type="PANTHER" id="PTHR42749:SF1">
    <property type="entry name" value="CELL SHAPE-DETERMINING PROTEIN MREB"/>
    <property type="match status" value="1"/>
</dbReference>
<dbReference type="GO" id="GO:0005524">
    <property type="term" value="F:ATP binding"/>
    <property type="evidence" value="ECO:0007669"/>
    <property type="project" value="UniProtKB-KW"/>
</dbReference>
<dbReference type="EMBL" id="RFFH01000019">
    <property type="protein sequence ID" value="RMI28675.1"/>
    <property type="molecule type" value="Genomic_DNA"/>
</dbReference>
<keyword evidence="5" id="KW-0472">Membrane</keyword>
<protein>
    <submittedName>
        <fullName evidence="6">Molecular chaperone</fullName>
    </submittedName>
</protein>
<dbReference type="InterPro" id="IPR043129">
    <property type="entry name" value="ATPase_NBD"/>
</dbReference>
<evidence type="ECO:0000256" key="5">
    <source>
        <dbReference type="SAM" id="Phobius"/>
    </source>
</evidence>
<reference evidence="6 7" key="1">
    <citation type="submission" date="2018-10" db="EMBL/GenBank/DDBJ databases">
        <title>Isolation from cow dung.</title>
        <authorList>
            <person name="Ling L."/>
        </authorList>
    </citation>
    <scope>NUCLEOTIDE SEQUENCE [LARGE SCALE GENOMIC DNA]</scope>
    <source>
        <strain evidence="6 7">NEAU-LL90</strain>
    </source>
</reference>
<dbReference type="SUPFAM" id="SSF53067">
    <property type="entry name" value="Actin-like ATPase domain"/>
    <property type="match status" value="1"/>
</dbReference>
<evidence type="ECO:0000313" key="7">
    <source>
        <dbReference type="Proteomes" id="UP000279275"/>
    </source>
</evidence>
<evidence type="ECO:0000256" key="4">
    <source>
        <dbReference type="SAM" id="MobiDB-lite"/>
    </source>
</evidence>
<comment type="caution">
    <text evidence="6">The sequence shown here is derived from an EMBL/GenBank/DDBJ whole genome shotgun (WGS) entry which is preliminary data.</text>
</comment>
<feature type="compositionally biased region" description="Low complexity" evidence="4">
    <location>
        <begin position="284"/>
        <end position="303"/>
    </location>
</feature>
<keyword evidence="2" id="KW-0067">ATP-binding</keyword>
<feature type="region of interest" description="Disordered" evidence="4">
    <location>
        <begin position="282"/>
        <end position="303"/>
    </location>
</feature>
<keyword evidence="5" id="KW-0812">Transmembrane</keyword>